<feature type="region of interest" description="Disordered" evidence="1">
    <location>
        <begin position="59"/>
        <end position="101"/>
    </location>
</feature>
<evidence type="ECO:0000256" key="1">
    <source>
        <dbReference type="SAM" id="MobiDB-lite"/>
    </source>
</evidence>
<organism evidence="2 3">
    <name type="scientific">Musa acuminata subsp. malaccensis</name>
    <name type="common">Wild banana</name>
    <name type="synonym">Musa malaccensis</name>
    <dbReference type="NCBI Taxonomy" id="214687"/>
    <lineage>
        <taxon>Eukaryota</taxon>
        <taxon>Viridiplantae</taxon>
        <taxon>Streptophyta</taxon>
        <taxon>Embryophyta</taxon>
        <taxon>Tracheophyta</taxon>
        <taxon>Spermatophyta</taxon>
        <taxon>Magnoliopsida</taxon>
        <taxon>Liliopsida</taxon>
        <taxon>Zingiberales</taxon>
        <taxon>Musaceae</taxon>
        <taxon>Musa</taxon>
    </lineage>
</organism>
<dbReference type="Proteomes" id="UP000012960">
    <property type="component" value="Unplaced"/>
</dbReference>
<feature type="compositionally biased region" description="Polar residues" evidence="1">
    <location>
        <begin position="61"/>
        <end position="70"/>
    </location>
</feature>
<protein>
    <submittedName>
        <fullName evidence="2">Uncharacterized protein</fullName>
    </submittedName>
</protein>
<evidence type="ECO:0000313" key="3">
    <source>
        <dbReference type="Proteomes" id="UP000012960"/>
    </source>
</evidence>
<name>A0A804HMR6_MUSAM</name>
<evidence type="ECO:0000313" key="2">
    <source>
        <dbReference type="EnsemblPlants" id="Ma00_p02910.1"/>
    </source>
</evidence>
<dbReference type="InParanoid" id="A0A804HMR6"/>
<dbReference type="EnsemblPlants" id="Ma00_t02910.1">
    <property type="protein sequence ID" value="Ma00_p02910.1"/>
    <property type="gene ID" value="Ma00_g02910"/>
</dbReference>
<reference evidence="2" key="1">
    <citation type="submission" date="2021-05" db="UniProtKB">
        <authorList>
            <consortium name="EnsemblPlants"/>
        </authorList>
    </citation>
    <scope>IDENTIFICATION</scope>
    <source>
        <strain evidence="2">subsp. malaccensis</strain>
    </source>
</reference>
<sequence length="137" mass="14631">MVTFSKYLCSSINNSDPVSENLHEHECGNGNQIAEQNNETFNPSPSPTNVHGFIGMVAGDNSKQPPTSAAPSRALTDFSFQGGKHHGTTATADLPSPNGLHSVGHSNQRDDVYNDNGHPFHRGIRCDGCGMYPIIGP</sequence>
<accession>A0A804HMR6</accession>
<dbReference type="AlphaFoldDB" id="A0A804HMR6"/>
<proteinExistence type="predicted"/>
<dbReference type="Gramene" id="Ma00_t02910.1">
    <property type="protein sequence ID" value="Ma00_p02910.1"/>
    <property type="gene ID" value="Ma00_g02910"/>
</dbReference>
<keyword evidence="3" id="KW-1185">Reference proteome</keyword>